<dbReference type="PANTHER" id="PTHR43289:SF34">
    <property type="entry name" value="SERINE_THREONINE-PROTEIN KINASE YBDM-RELATED"/>
    <property type="match status" value="1"/>
</dbReference>
<proteinExistence type="predicted"/>
<dbReference type="EC" id="2.7.11.1" evidence="8"/>
<reference evidence="8 9" key="1">
    <citation type="submission" date="2023-08" db="EMBL/GenBank/DDBJ databases">
        <title>Comparative genomics and taxonomic characterization of three novel marine species of genus Marivirga.</title>
        <authorList>
            <person name="Muhammad N."/>
            <person name="Kim S.-G."/>
        </authorList>
    </citation>
    <scope>NUCLEOTIDE SEQUENCE [LARGE SCALE GENOMIC DNA]</scope>
    <source>
        <strain evidence="8 9">BDSF4-3</strain>
    </source>
</reference>
<keyword evidence="2 5" id="KW-0547">Nucleotide-binding</keyword>
<evidence type="ECO:0000259" key="7">
    <source>
        <dbReference type="PROSITE" id="PS50011"/>
    </source>
</evidence>
<dbReference type="GO" id="GO:0005524">
    <property type="term" value="F:ATP binding"/>
    <property type="evidence" value="ECO:0007669"/>
    <property type="project" value="UniProtKB-UniRule"/>
</dbReference>
<gene>
    <name evidence="8" type="ORF">QYS49_32555</name>
</gene>
<dbReference type="PROSITE" id="PS50011">
    <property type="entry name" value="PROTEIN_KINASE_DOM"/>
    <property type="match status" value="1"/>
</dbReference>
<keyword evidence="6" id="KW-1133">Transmembrane helix</keyword>
<dbReference type="Pfam" id="PF13181">
    <property type="entry name" value="TPR_8"/>
    <property type="match status" value="2"/>
</dbReference>
<dbReference type="CDD" id="cd14014">
    <property type="entry name" value="STKc_PknB_like"/>
    <property type="match status" value="1"/>
</dbReference>
<dbReference type="InterPro" id="IPR000719">
    <property type="entry name" value="Prot_kinase_dom"/>
</dbReference>
<keyword evidence="6" id="KW-0812">Transmembrane</keyword>
<dbReference type="GO" id="GO:0004674">
    <property type="term" value="F:protein serine/threonine kinase activity"/>
    <property type="evidence" value="ECO:0007669"/>
    <property type="project" value="UniProtKB-EC"/>
</dbReference>
<dbReference type="SUPFAM" id="SSF56112">
    <property type="entry name" value="Protein kinase-like (PK-like)"/>
    <property type="match status" value="1"/>
</dbReference>
<keyword evidence="1 8" id="KW-0808">Transferase</keyword>
<dbReference type="Pfam" id="PF00069">
    <property type="entry name" value="Pkinase"/>
    <property type="match status" value="1"/>
</dbReference>
<dbReference type="AlphaFoldDB" id="A0AA51REB2"/>
<dbReference type="InterPro" id="IPR019734">
    <property type="entry name" value="TPR_rpt"/>
</dbReference>
<keyword evidence="6" id="KW-0472">Membrane</keyword>
<dbReference type="InterPro" id="IPR011990">
    <property type="entry name" value="TPR-like_helical_dom_sf"/>
</dbReference>
<evidence type="ECO:0000256" key="1">
    <source>
        <dbReference type="ARBA" id="ARBA00022679"/>
    </source>
</evidence>
<dbReference type="Gene3D" id="1.25.40.10">
    <property type="entry name" value="Tetratricopeptide repeat domain"/>
    <property type="match status" value="3"/>
</dbReference>
<dbReference type="KEGG" id="msaa:QYS49_32555"/>
<sequence length="856" mass="98937">MASNQSLDLQSDSSQKNGLKTMGYSWSELEDIFQNALKMPVAERENYVENKAKNDERLKQTVLMMLRDAENADQYFDKLQEGIAHGLEEKKEDIYQQGDIVDKYKIVKPLGRGGMGQVYLAERNDRQFEQNVAIKCFSSEEVKENFFENFRNEKQFLANLNHTTIAHIIDGGVTDNGVHYIIMEYVDGFPIDEYLKKHELSTQEKLQLFLKICDAINYAHNRLILHLDIKPSNILVNKEGQVKLLDFGIAQKMGEPLKQNHLLVSPFYAAPEQLKQKPISVATDIFQMGILLHLILSNDLPFQKGEDPTYSKRSLKFADEEINTELLSIIKVCLNESPEDRFVSVSALSQEIENYLSSRPVNVHSQNWTYLAGKFIKRNKIKILLSVLLIISMIIGIVFSSYQANKARESELKAIKTNEFLLDIFKSADPNLTEGSLTIKEILDNSVNSIESKFEDEEFKLSLYDRLTNIYTNVYLWNESRELAEKVLNRYKEIDNYSKLKIMSTLGGNYRELSEFQKADSVFKLLLNRIEEPKGNLPLEFKIENILAFAKSQQIQGNYDTALQIINKVNNYITNDVREMYRADIYNHYASVYKDLSKFDSASYYQTKAINTLKQKTSPEHHHALGIYYNNQGNLFKDMSLYDSAIASFEKSISLKKKIDSKANIDLGITLSNLGGVYYKKKNYDSASIILNRAIEIFSKQLKPDNNFIVSTRYSLANIYYTQLKFEKALSEYKEILIADTANFGMEHPYVADDYISISNCYIELNETDKAYEYLKRAKGIIETKFDESHQKTSYLYNKFGILFEKQENYAMAQMYFQESYTLANKYLGEDHRNTKIYKDDVERISKIMKGDVNKM</sequence>
<dbReference type="SMART" id="SM00220">
    <property type="entry name" value="S_TKc"/>
    <property type="match status" value="1"/>
</dbReference>
<dbReference type="InterPro" id="IPR008271">
    <property type="entry name" value="Ser/Thr_kinase_AS"/>
</dbReference>
<evidence type="ECO:0000256" key="4">
    <source>
        <dbReference type="ARBA" id="ARBA00022840"/>
    </source>
</evidence>
<accession>A0AA51REB2</accession>
<keyword evidence="3 8" id="KW-0418">Kinase</keyword>
<dbReference type="PROSITE" id="PS00107">
    <property type="entry name" value="PROTEIN_KINASE_ATP"/>
    <property type="match status" value="1"/>
</dbReference>
<feature type="transmembrane region" description="Helical" evidence="6">
    <location>
        <begin position="383"/>
        <end position="402"/>
    </location>
</feature>
<keyword evidence="9" id="KW-1185">Reference proteome</keyword>
<feature type="binding site" evidence="5">
    <location>
        <position position="135"/>
    </location>
    <ligand>
        <name>ATP</name>
        <dbReference type="ChEBI" id="CHEBI:30616"/>
    </ligand>
</feature>
<evidence type="ECO:0000256" key="3">
    <source>
        <dbReference type="ARBA" id="ARBA00022777"/>
    </source>
</evidence>
<dbReference type="EMBL" id="CP129971">
    <property type="protein sequence ID" value="WMN12134.1"/>
    <property type="molecule type" value="Genomic_DNA"/>
</dbReference>
<dbReference type="Gene3D" id="1.10.510.10">
    <property type="entry name" value="Transferase(Phosphotransferase) domain 1"/>
    <property type="match status" value="1"/>
</dbReference>
<dbReference type="RefSeq" id="WP_308350009.1">
    <property type="nucleotide sequence ID" value="NZ_CP129971.1"/>
</dbReference>
<dbReference type="InterPro" id="IPR017441">
    <property type="entry name" value="Protein_kinase_ATP_BS"/>
</dbReference>
<keyword evidence="4 5" id="KW-0067">ATP-binding</keyword>
<dbReference type="SUPFAM" id="SSF48452">
    <property type="entry name" value="TPR-like"/>
    <property type="match status" value="2"/>
</dbReference>
<dbReference type="PANTHER" id="PTHR43289">
    <property type="entry name" value="MITOGEN-ACTIVATED PROTEIN KINASE KINASE KINASE 20-RELATED"/>
    <property type="match status" value="1"/>
</dbReference>
<feature type="domain" description="Protein kinase" evidence="7">
    <location>
        <begin position="104"/>
        <end position="356"/>
    </location>
</feature>
<evidence type="ECO:0000313" key="8">
    <source>
        <dbReference type="EMBL" id="WMN12134.1"/>
    </source>
</evidence>
<dbReference type="SMART" id="SM00028">
    <property type="entry name" value="TPR"/>
    <property type="match status" value="5"/>
</dbReference>
<dbReference type="Pfam" id="PF13424">
    <property type="entry name" value="TPR_12"/>
    <property type="match status" value="1"/>
</dbReference>
<evidence type="ECO:0000256" key="2">
    <source>
        <dbReference type="ARBA" id="ARBA00022741"/>
    </source>
</evidence>
<evidence type="ECO:0000256" key="5">
    <source>
        <dbReference type="PROSITE-ProRule" id="PRU10141"/>
    </source>
</evidence>
<name>A0AA51REB2_9BACT</name>
<dbReference type="Proteomes" id="UP001230496">
    <property type="component" value="Chromosome"/>
</dbReference>
<evidence type="ECO:0000313" key="9">
    <source>
        <dbReference type="Proteomes" id="UP001230496"/>
    </source>
</evidence>
<organism evidence="8 9">
    <name type="scientific">Marivirga salinarum</name>
    <dbReference type="NCBI Taxonomy" id="3059078"/>
    <lineage>
        <taxon>Bacteria</taxon>
        <taxon>Pseudomonadati</taxon>
        <taxon>Bacteroidota</taxon>
        <taxon>Cytophagia</taxon>
        <taxon>Cytophagales</taxon>
        <taxon>Marivirgaceae</taxon>
        <taxon>Marivirga</taxon>
    </lineage>
</organism>
<evidence type="ECO:0000256" key="6">
    <source>
        <dbReference type="SAM" id="Phobius"/>
    </source>
</evidence>
<dbReference type="Gene3D" id="3.30.200.20">
    <property type="entry name" value="Phosphorylase Kinase, domain 1"/>
    <property type="match status" value="1"/>
</dbReference>
<protein>
    <submittedName>
        <fullName evidence="8">Serine/threonine-protein kinase</fullName>
        <ecNumber evidence="8">2.7.11.1</ecNumber>
    </submittedName>
</protein>
<dbReference type="PROSITE" id="PS00108">
    <property type="entry name" value="PROTEIN_KINASE_ST"/>
    <property type="match status" value="1"/>
</dbReference>
<dbReference type="InterPro" id="IPR011009">
    <property type="entry name" value="Kinase-like_dom_sf"/>
</dbReference>